<dbReference type="Proteomes" id="UP001168216">
    <property type="component" value="Unassembled WGS sequence"/>
</dbReference>
<name>A0AAW7HVN0_9GAMM</name>
<evidence type="ECO:0000313" key="3">
    <source>
        <dbReference type="Proteomes" id="UP001168216"/>
    </source>
</evidence>
<protein>
    <recommendedName>
        <fullName evidence="4">Secreted protein</fullName>
    </recommendedName>
</protein>
<evidence type="ECO:0000256" key="1">
    <source>
        <dbReference type="SAM" id="SignalP"/>
    </source>
</evidence>
<comment type="caution">
    <text evidence="2">The sequence shown here is derived from an EMBL/GenBank/DDBJ whole genome shotgun (WGS) entry which is preliminary data.</text>
</comment>
<dbReference type="RefSeq" id="WP_290021556.1">
    <property type="nucleotide sequence ID" value="NZ_JAOPLV010000002.1"/>
</dbReference>
<organism evidence="2 3">
    <name type="scientific">Aeromonas bestiarum</name>
    <dbReference type="NCBI Taxonomy" id="105751"/>
    <lineage>
        <taxon>Bacteria</taxon>
        <taxon>Pseudomonadati</taxon>
        <taxon>Pseudomonadota</taxon>
        <taxon>Gammaproteobacteria</taxon>
        <taxon>Aeromonadales</taxon>
        <taxon>Aeromonadaceae</taxon>
        <taxon>Aeromonas</taxon>
    </lineage>
</organism>
<dbReference type="AlphaFoldDB" id="A0AAW7HVN0"/>
<dbReference type="EMBL" id="JAOPLV010000002">
    <property type="protein sequence ID" value="MDM5139541.1"/>
    <property type="molecule type" value="Genomic_DNA"/>
</dbReference>
<keyword evidence="1" id="KW-0732">Signal</keyword>
<evidence type="ECO:0008006" key="4">
    <source>
        <dbReference type="Google" id="ProtNLM"/>
    </source>
</evidence>
<feature type="chain" id="PRO_5043543777" description="Secreted protein" evidence="1">
    <location>
        <begin position="21"/>
        <end position="72"/>
    </location>
</feature>
<reference evidence="2" key="1">
    <citation type="submission" date="2023-08" db="EMBL/GenBank/DDBJ databases">
        <title>WGS of Aeromonas isolates.</title>
        <authorList>
            <person name="Lee H."/>
        </authorList>
    </citation>
    <scope>NUCLEOTIDE SEQUENCE</scope>
    <source>
        <strain evidence="2">SL22</strain>
    </source>
</reference>
<sequence length="72" mass="7845">MTPYLLILSLALLAVQALPAACWPDDPAPRAASVLELVELQQMLAASEPGLSCDAWRQLRQDSLLGWQHGPH</sequence>
<proteinExistence type="predicted"/>
<gene>
    <name evidence="2" type="ORF">OB959_06980</name>
</gene>
<evidence type="ECO:0000313" key="2">
    <source>
        <dbReference type="EMBL" id="MDM5139541.1"/>
    </source>
</evidence>
<feature type="signal peptide" evidence="1">
    <location>
        <begin position="1"/>
        <end position="20"/>
    </location>
</feature>
<accession>A0AAW7HVN0</accession>